<gene>
    <name evidence="4" type="ORF">V4F39_10410</name>
</gene>
<dbReference type="InterPro" id="IPR027417">
    <property type="entry name" value="P-loop_NTPase"/>
</dbReference>
<dbReference type="Gene3D" id="3.40.50.300">
    <property type="entry name" value="P-loop containing nucleotide triphosphate hydrolases"/>
    <property type="match status" value="1"/>
</dbReference>
<dbReference type="InterPro" id="IPR001650">
    <property type="entry name" value="Helicase_C-like"/>
</dbReference>
<sequence length="1420" mass="152667">MPSSKSPPNRPPAFVNLRGEPIATGPAEPGERDLEAVFDALCLGGSSRSRPWVVQMLREMGHATERGERLTAPEVGLALDRLLQAQRVRRVEGIGFEVVPDPAAQARFVALMQRPEAPGYWRWVASAGSASGVRGHEPAWVYLPTHGDRVGVHRLVLFSGIDLAEYQRLLEGPLAEAGSADTLVQALTEPFMPALFDRLPKELRAAVSAKALSALGALTAPPALLDALDRWLREAPQALPPAVRCALAERRLHRGDPDGLRSALDGLKGPLIDLFQALPLVHAGRWSEGSAAASAALKAIQKASGRRQSILSTGLAWPLALALLAQPDAAGWTAARKFAIGESGSRTPPVHQFWGLWAHAAAVRLGDQPLDPGAFAFQGHMALQPAAFLYQGSQLLLSAWLGVRPDTWTDLRAAHLIAGLESMQQHWMAALAREACERHGFSVPPPGAGEGAAPAPFLSTPREAWRDALAAIAALGGEGKAGASAPPTQASLLWRVTLDGEGRVSDVQPFERPASARGKPKAVTLAKLKASARLDARDAAVARSIERARWSARQLTIDVTAAVQALVRHPDVEFDDAPGQRVELTEALPQIEVARREGPGGAHFVFRIDPPLQAATPPSLPNGYLYAEERSAEIERRNSLRIVRDAPDRARLIRITAAQRRVAELVSQDWAVPVDAQAELDAALKVLSGHFQLHSDAAGGQEVAGESRLRAQFVPVGDALQLRLVAMPFGSFGPAVTPGVGRERLMTMHEGLSLATRRHLAVEREHLRSVLDALPFLDGSEAGDAGWLLDTPELALQAVELLPTLPAIAGLDWPRGRPLRVASVASPAMQVRVTSGRDWFSIEGELQLDDGRVVGLQQLLQMAQQARTGRFVALGEGDYLALTERLRQQLADLAAVADVSAKGRKGGGGALTLPAAGAAWLEATLDGMQVEGDNPWRERLDALEAAAALVPALPRGLQAELRGYQTEGYAWMARLAHAGLGACLADDMGLGKTVQTLALLLARAADGPALVIAPTSLGANWLAEAQAFAPGLRVLLYGDPGNEATRDEAIDRAGPGDVVVASYALAQIDNERFARRQWATLVLDEAQAVKNAATKRAKSVGELRAGFRLALTGTPVENRLADLWSIMNVLNPGLLGTATQFGERFGGPIERQQDHAARVRLKRLVSPFLLRRTKAQVLTDLPPRTEIVHHVEPTEEERAFLEALRRNAVQRVGALAAEGHPEASFHVLAELTRLRRAACDPRLVSPELGLVGSKAQAFEQLVRELVAGQHKALVFSQFTDFLKLLAERLDEAGIAYQYLDGSTPAPERARRVAAFQRGEGELFLISLKAGGFGLNLTMADYVLIVDPWWNPAAEDQAMGRAHRIGQQRPVTVYRLVTAGSVEERIVALHRDKRGLADGLLEGQDQGRPIGAEELRSLLLG</sequence>
<reference evidence="4 5" key="1">
    <citation type="submission" date="2024-02" db="EMBL/GenBank/DDBJ databases">
        <title>Genome sequence of Aquincola sp. MAHUQ-54.</title>
        <authorList>
            <person name="Huq M.A."/>
        </authorList>
    </citation>
    <scope>NUCLEOTIDE SEQUENCE [LARGE SCALE GENOMIC DNA]</scope>
    <source>
        <strain evidence="4 5">MAHUQ-54</strain>
    </source>
</reference>
<evidence type="ECO:0000313" key="5">
    <source>
        <dbReference type="Proteomes" id="UP001336250"/>
    </source>
</evidence>
<feature type="domain" description="Helicase ATP-binding" evidence="2">
    <location>
        <begin position="973"/>
        <end position="1133"/>
    </location>
</feature>
<dbReference type="GO" id="GO:0004386">
    <property type="term" value="F:helicase activity"/>
    <property type="evidence" value="ECO:0007669"/>
    <property type="project" value="UniProtKB-KW"/>
</dbReference>
<dbReference type="CDD" id="cd18793">
    <property type="entry name" value="SF2_C_SNF"/>
    <property type="match status" value="1"/>
</dbReference>
<dbReference type="RefSeq" id="WP_332289292.1">
    <property type="nucleotide sequence ID" value="NZ_JAZIBG010000024.1"/>
</dbReference>
<dbReference type="Gene3D" id="3.40.50.10810">
    <property type="entry name" value="Tandem AAA-ATPase domain"/>
    <property type="match status" value="1"/>
</dbReference>
<dbReference type="Pfam" id="PF00271">
    <property type="entry name" value="Helicase_C"/>
    <property type="match status" value="1"/>
</dbReference>
<dbReference type="PROSITE" id="PS51192">
    <property type="entry name" value="HELICASE_ATP_BIND_1"/>
    <property type="match status" value="1"/>
</dbReference>
<evidence type="ECO:0000313" key="4">
    <source>
        <dbReference type="EMBL" id="MEF7614321.1"/>
    </source>
</evidence>
<dbReference type="PROSITE" id="PS51194">
    <property type="entry name" value="HELICASE_CTER"/>
    <property type="match status" value="1"/>
</dbReference>
<evidence type="ECO:0000256" key="1">
    <source>
        <dbReference type="ARBA" id="ARBA00022801"/>
    </source>
</evidence>
<dbReference type="InterPro" id="IPR038718">
    <property type="entry name" value="SNF2-like_sf"/>
</dbReference>
<comment type="caution">
    <text evidence="4">The sequence shown here is derived from an EMBL/GenBank/DDBJ whole genome shotgun (WGS) entry which is preliminary data.</text>
</comment>
<keyword evidence="4" id="KW-0347">Helicase</keyword>
<dbReference type="Proteomes" id="UP001336250">
    <property type="component" value="Unassembled WGS sequence"/>
</dbReference>
<dbReference type="SUPFAM" id="SSF52540">
    <property type="entry name" value="P-loop containing nucleoside triphosphate hydrolases"/>
    <property type="match status" value="2"/>
</dbReference>
<keyword evidence="4" id="KW-0547">Nucleotide-binding</keyword>
<dbReference type="PANTHER" id="PTHR10799">
    <property type="entry name" value="SNF2/RAD54 HELICASE FAMILY"/>
    <property type="match status" value="1"/>
</dbReference>
<keyword evidence="5" id="KW-1185">Reference proteome</keyword>
<protein>
    <submittedName>
        <fullName evidence="4">DEAD/DEAH box helicase</fullName>
        <ecNumber evidence="4">3.6.4.-</ecNumber>
    </submittedName>
</protein>
<evidence type="ECO:0000259" key="2">
    <source>
        <dbReference type="PROSITE" id="PS51192"/>
    </source>
</evidence>
<dbReference type="InterPro" id="IPR000330">
    <property type="entry name" value="SNF2_N"/>
</dbReference>
<dbReference type="CDD" id="cd18012">
    <property type="entry name" value="DEXQc_arch_SWI2_SNF2"/>
    <property type="match status" value="1"/>
</dbReference>
<dbReference type="Pfam" id="PF00176">
    <property type="entry name" value="SNF2-rel_dom"/>
    <property type="match status" value="1"/>
</dbReference>
<dbReference type="GO" id="GO:0016787">
    <property type="term" value="F:hydrolase activity"/>
    <property type="evidence" value="ECO:0007669"/>
    <property type="project" value="UniProtKB-KW"/>
</dbReference>
<proteinExistence type="predicted"/>
<dbReference type="InterPro" id="IPR014001">
    <property type="entry name" value="Helicase_ATP-bd"/>
</dbReference>
<dbReference type="InterPro" id="IPR049730">
    <property type="entry name" value="SNF2/RAD54-like_C"/>
</dbReference>
<dbReference type="SMART" id="SM00487">
    <property type="entry name" value="DEXDc"/>
    <property type="match status" value="1"/>
</dbReference>
<organism evidence="4 5">
    <name type="scientific">Aquincola agrisoli</name>
    <dbReference type="NCBI Taxonomy" id="3119538"/>
    <lineage>
        <taxon>Bacteria</taxon>
        <taxon>Pseudomonadati</taxon>
        <taxon>Pseudomonadota</taxon>
        <taxon>Betaproteobacteria</taxon>
        <taxon>Burkholderiales</taxon>
        <taxon>Sphaerotilaceae</taxon>
        <taxon>Aquincola</taxon>
    </lineage>
</organism>
<accession>A0AAW9Q3A9</accession>
<evidence type="ECO:0000259" key="3">
    <source>
        <dbReference type="PROSITE" id="PS51194"/>
    </source>
</evidence>
<keyword evidence="4" id="KW-0067">ATP-binding</keyword>
<dbReference type="EMBL" id="JAZIBG010000024">
    <property type="protein sequence ID" value="MEF7614321.1"/>
    <property type="molecule type" value="Genomic_DNA"/>
</dbReference>
<dbReference type="SMART" id="SM00490">
    <property type="entry name" value="HELICc"/>
    <property type="match status" value="1"/>
</dbReference>
<name>A0AAW9Q3A9_9BURK</name>
<feature type="domain" description="Helicase C-terminal" evidence="3">
    <location>
        <begin position="1257"/>
        <end position="1415"/>
    </location>
</feature>
<dbReference type="GO" id="GO:0005524">
    <property type="term" value="F:ATP binding"/>
    <property type="evidence" value="ECO:0007669"/>
    <property type="project" value="InterPro"/>
</dbReference>
<dbReference type="EC" id="3.6.4.-" evidence="4"/>
<keyword evidence="1 4" id="KW-0378">Hydrolase</keyword>